<evidence type="ECO:0000256" key="7">
    <source>
        <dbReference type="SAM" id="Phobius"/>
    </source>
</evidence>
<feature type="domain" description="Ig-like" evidence="8">
    <location>
        <begin position="40"/>
        <end position="163"/>
    </location>
</feature>
<dbReference type="InterPro" id="IPR007110">
    <property type="entry name" value="Ig-like_dom"/>
</dbReference>
<keyword evidence="4" id="KW-1015">Disulfide bond</keyword>
<dbReference type="AlphaFoldDB" id="A0A673AGH0"/>
<keyword evidence="7" id="KW-0812">Transmembrane</keyword>
<dbReference type="InterPro" id="IPR013783">
    <property type="entry name" value="Ig-like_fold"/>
</dbReference>
<dbReference type="GeneID" id="115438148"/>
<keyword evidence="5" id="KW-0325">Glycoprotein</keyword>
<dbReference type="OrthoDB" id="9898017at2759"/>
<dbReference type="GO" id="GO:0050852">
    <property type="term" value="P:T cell receptor signaling pathway"/>
    <property type="evidence" value="ECO:0007669"/>
    <property type="project" value="TreeGrafter"/>
</dbReference>
<evidence type="ECO:0000256" key="4">
    <source>
        <dbReference type="ARBA" id="ARBA00023157"/>
    </source>
</evidence>
<reference evidence="9" key="3">
    <citation type="submission" date="2025-09" db="UniProtKB">
        <authorList>
            <consortium name="Ensembl"/>
        </authorList>
    </citation>
    <scope>IDENTIFICATION</scope>
</reference>
<evidence type="ECO:0000256" key="2">
    <source>
        <dbReference type="ARBA" id="ARBA00022729"/>
    </source>
</evidence>
<reference evidence="9" key="2">
    <citation type="submission" date="2025-08" db="UniProtKB">
        <authorList>
            <consortium name="Ensembl"/>
        </authorList>
    </citation>
    <scope>IDENTIFICATION</scope>
</reference>
<dbReference type="InterPro" id="IPR050504">
    <property type="entry name" value="IgSF_BTN/MOG"/>
</dbReference>
<evidence type="ECO:0000256" key="5">
    <source>
        <dbReference type="ARBA" id="ARBA00023180"/>
    </source>
</evidence>
<dbReference type="InterPro" id="IPR003599">
    <property type="entry name" value="Ig_sub"/>
</dbReference>
<evidence type="ECO:0000313" key="9">
    <source>
        <dbReference type="Ensembl" id="ENSSORP00005027482.1"/>
    </source>
</evidence>
<dbReference type="InterPro" id="IPR003598">
    <property type="entry name" value="Ig_sub2"/>
</dbReference>
<dbReference type="GO" id="GO:0001817">
    <property type="term" value="P:regulation of cytokine production"/>
    <property type="evidence" value="ECO:0007669"/>
    <property type="project" value="TreeGrafter"/>
</dbReference>
<keyword evidence="6" id="KW-0393">Immunoglobulin domain</keyword>
<protein>
    <submittedName>
        <fullName evidence="9">Myelin-oligodendrocyte glycoprotein-like</fullName>
    </submittedName>
</protein>
<dbReference type="RefSeq" id="XP_030017422.1">
    <property type="nucleotide sequence ID" value="XM_030161562.1"/>
</dbReference>
<keyword evidence="3 7" id="KW-0472">Membrane</keyword>
<dbReference type="InterPro" id="IPR013106">
    <property type="entry name" value="Ig_V-set"/>
</dbReference>
<sequence>MLSLLSSPVCVMVQVRSGGSACVCWFWILLNCLSLVFFCPVGGQIQVLGPLEPVVAAPGDDITLKCLVDPKFDIGGKTVEWSKLDLQVNPADPSYVYLYRNRREDVLLMFPSYVGRTKLSTEALKDGNILLLIKNVTLSDNGQYRCFIPDLKSSSRHSTVTLVVDPNYVQMTTTEMPLEPSSLQTVEPITDAERKGQRHHLIPIVVLATLLTLVFGVGLLGYLFLKIKHQTCHPMAQIQA</sequence>
<evidence type="ECO:0000313" key="10">
    <source>
        <dbReference type="Proteomes" id="UP000472271"/>
    </source>
</evidence>
<accession>A0A673AGH0</accession>
<organism evidence="9 10">
    <name type="scientific">Sphaeramia orbicularis</name>
    <name type="common">orbiculate cardinalfish</name>
    <dbReference type="NCBI Taxonomy" id="375764"/>
    <lineage>
        <taxon>Eukaryota</taxon>
        <taxon>Metazoa</taxon>
        <taxon>Chordata</taxon>
        <taxon>Craniata</taxon>
        <taxon>Vertebrata</taxon>
        <taxon>Euteleostomi</taxon>
        <taxon>Actinopterygii</taxon>
        <taxon>Neopterygii</taxon>
        <taxon>Teleostei</taxon>
        <taxon>Neoteleostei</taxon>
        <taxon>Acanthomorphata</taxon>
        <taxon>Gobiaria</taxon>
        <taxon>Kurtiformes</taxon>
        <taxon>Apogonoidei</taxon>
        <taxon>Apogonidae</taxon>
        <taxon>Apogoninae</taxon>
        <taxon>Sphaeramia</taxon>
    </lineage>
</organism>
<dbReference type="GO" id="GO:0005102">
    <property type="term" value="F:signaling receptor binding"/>
    <property type="evidence" value="ECO:0007669"/>
    <property type="project" value="TreeGrafter"/>
</dbReference>
<feature type="transmembrane region" description="Helical" evidence="7">
    <location>
        <begin position="201"/>
        <end position="225"/>
    </location>
</feature>
<dbReference type="PANTHER" id="PTHR24100">
    <property type="entry name" value="BUTYROPHILIN"/>
    <property type="match status" value="1"/>
</dbReference>
<dbReference type="GO" id="GO:1903037">
    <property type="term" value="P:regulation of leukocyte cell-cell adhesion"/>
    <property type="evidence" value="ECO:0007669"/>
    <property type="project" value="UniProtKB-ARBA"/>
</dbReference>
<gene>
    <name evidence="9" type="primary">LOC115438148</name>
</gene>
<dbReference type="InterPro" id="IPR036179">
    <property type="entry name" value="Ig-like_dom_sf"/>
</dbReference>
<comment type="subcellular location">
    <subcellularLocation>
        <location evidence="1">Membrane</location>
    </subcellularLocation>
</comment>
<keyword evidence="7" id="KW-1133">Transmembrane helix</keyword>
<evidence type="ECO:0000256" key="6">
    <source>
        <dbReference type="ARBA" id="ARBA00023319"/>
    </source>
</evidence>
<dbReference type="SMART" id="SM00409">
    <property type="entry name" value="IG"/>
    <property type="match status" value="1"/>
</dbReference>
<dbReference type="SMART" id="SM00408">
    <property type="entry name" value="IGc2"/>
    <property type="match status" value="1"/>
</dbReference>
<evidence type="ECO:0000256" key="1">
    <source>
        <dbReference type="ARBA" id="ARBA00004370"/>
    </source>
</evidence>
<keyword evidence="2" id="KW-0732">Signal</keyword>
<dbReference type="Pfam" id="PF07686">
    <property type="entry name" value="V-set"/>
    <property type="match status" value="1"/>
</dbReference>
<name>A0A673AGH0_9TELE</name>
<keyword evidence="10" id="KW-1185">Reference proteome</keyword>
<dbReference type="FunFam" id="2.60.40.10:FF:000142">
    <property type="entry name" value="V-set domain-containing T-cell activation inhibitor 1"/>
    <property type="match status" value="1"/>
</dbReference>
<reference evidence="9" key="1">
    <citation type="submission" date="2019-06" db="EMBL/GenBank/DDBJ databases">
        <authorList>
            <consortium name="Wellcome Sanger Institute Data Sharing"/>
        </authorList>
    </citation>
    <scope>NUCLEOTIDE SEQUENCE [LARGE SCALE GENOMIC DNA]</scope>
</reference>
<dbReference type="Ensembl" id="ENSSORT00005028271.1">
    <property type="protein sequence ID" value="ENSSORP00005027482.1"/>
    <property type="gene ID" value="ENSSORG00005013131.1"/>
</dbReference>
<dbReference type="GO" id="GO:0009897">
    <property type="term" value="C:external side of plasma membrane"/>
    <property type="evidence" value="ECO:0007669"/>
    <property type="project" value="TreeGrafter"/>
</dbReference>
<proteinExistence type="predicted"/>
<evidence type="ECO:0000256" key="3">
    <source>
        <dbReference type="ARBA" id="ARBA00023136"/>
    </source>
</evidence>
<dbReference type="SUPFAM" id="SSF48726">
    <property type="entry name" value="Immunoglobulin"/>
    <property type="match status" value="1"/>
</dbReference>
<dbReference type="InParanoid" id="A0A673AGH0"/>
<dbReference type="GO" id="GO:0050863">
    <property type="term" value="P:regulation of T cell activation"/>
    <property type="evidence" value="ECO:0007669"/>
    <property type="project" value="UniProtKB-ARBA"/>
</dbReference>
<dbReference type="PROSITE" id="PS50835">
    <property type="entry name" value="IG_LIKE"/>
    <property type="match status" value="1"/>
</dbReference>
<dbReference type="PANTHER" id="PTHR24100:SF151">
    <property type="entry name" value="ICOS LIGAND"/>
    <property type="match status" value="1"/>
</dbReference>
<dbReference type="Gene3D" id="2.60.40.10">
    <property type="entry name" value="Immunoglobulins"/>
    <property type="match status" value="1"/>
</dbReference>
<evidence type="ECO:0000259" key="8">
    <source>
        <dbReference type="PROSITE" id="PS50835"/>
    </source>
</evidence>
<dbReference type="Proteomes" id="UP000472271">
    <property type="component" value="Chromosome 18"/>
</dbReference>